<dbReference type="PANTHER" id="PTHR15002">
    <property type="entry name" value="RIBOSOMAL BIOGENESIS PROTEIN LAS1L"/>
    <property type="match status" value="1"/>
</dbReference>
<feature type="compositionally biased region" description="Polar residues" evidence="1">
    <location>
        <begin position="651"/>
        <end position="668"/>
    </location>
</feature>
<comment type="caution">
    <text evidence="2">The sequence shown here is derived from an EMBL/GenBank/DDBJ whole genome shotgun (WGS) entry which is preliminary data.</text>
</comment>
<proteinExistence type="predicted"/>
<gene>
    <name evidence="2" type="ORF">H4Q32_003147</name>
</gene>
<dbReference type="Proteomes" id="UP000830375">
    <property type="component" value="Unassembled WGS sequence"/>
</dbReference>
<protein>
    <submittedName>
        <fullName evidence="2">Ribosomal biogenesis protein LAS1L</fullName>
    </submittedName>
</protein>
<name>A0ABQ8MPR4_LABRO</name>
<evidence type="ECO:0000313" key="2">
    <source>
        <dbReference type="EMBL" id="KAI2664838.1"/>
    </source>
</evidence>
<feature type="region of interest" description="Disordered" evidence="1">
    <location>
        <begin position="334"/>
        <end position="356"/>
    </location>
</feature>
<organism evidence="2 3">
    <name type="scientific">Labeo rohita</name>
    <name type="common">Indian major carp</name>
    <name type="synonym">Cyprinus rohita</name>
    <dbReference type="NCBI Taxonomy" id="84645"/>
    <lineage>
        <taxon>Eukaryota</taxon>
        <taxon>Metazoa</taxon>
        <taxon>Chordata</taxon>
        <taxon>Craniata</taxon>
        <taxon>Vertebrata</taxon>
        <taxon>Euteleostomi</taxon>
        <taxon>Actinopterygii</taxon>
        <taxon>Neopterygii</taxon>
        <taxon>Teleostei</taxon>
        <taxon>Ostariophysi</taxon>
        <taxon>Cypriniformes</taxon>
        <taxon>Cyprinidae</taxon>
        <taxon>Labeoninae</taxon>
        <taxon>Labeonini</taxon>
        <taxon>Labeo</taxon>
    </lineage>
</organism>
<sequence length="768" mass="87874">MLTTQSCVCEGVCARTPQFCETPNKVLSGSVKPSWPRTGNVQTGSDVSTVSRRQSFTFQCVFVALRSTGGPKSRFLLTELSFENHTQPSRCRHTKARLTKLRPDSHRPRYTLLLLLLLLCVPQTPGLECARSGNARGSVQPAAPLAGHLFPCCGSRYHIVRKHNVYDLKMKKKTVGKTRHVVAWMNKAEYEHVLEYLFSKEPALQKHALHRISAWKGRFGQSTPVAVDSTADLVRCQVLDSTGQLEANDLVLLYGMALVRFVNLITERQQKRVARPLRRLAGKINIPEWVVNLRHDLTHRRLPSLKWCRKGCGFVLDWLHQEYWSRQMGSQLTEDWNSSSEEEEEDEEEFVKRHEEEQVRRQKEIEAHKVRLFSRRTSLQPHQTGDFSDADSNFTLNEHGKEKVRELLISYEREQFQTFEELAKQGGQRGEWPDASADLSWILTQIKHYDTEARDILIDVLMQDGFLIPTAEQLESLDIDPSEDSVDMFSPCLPRVFLHFWLPCLKILNSSVFMNLILDKLFAELSNEPSSHRTYYIASWISEILLCNSKSELKAHKRLKISKERIFMNRLQFPWQNLISACVNAPCPATPFLLRQILSDMDKPLPQDAQQNLLQLCSIYTQGYHGNSSPGPSDPAQPVYTLQNLQERLKSNTSQNRDAQSSNHTPRTAQAPPTEDLQEKLSAETVQERNFALRGSAWSVCTDRVPWKQYPLGKVPGQPEDPSCLMVECYSTFTVFDQQVELDQLPQHHGNKRAELVDQMGRFGLIVI</sequence>
<feature type="region of interest" description="Disordered" evidence="1">
    <location>
        <begin position="651"/>
        <end position="680"/>
    </location>
</feature>
<reference evidence="2 3" key="1">
    <citation type="submission" date="2022-01" db="EMBL/GenBank/DDBJ databases">
        <title>A high-quality chromosome-level genome assembly of rohu carp, Labeo rohita.</title>
        <authorList>
            <person name="Arick M.A. II"/>
            <person name="Hsu C.-Y."/>
            <person name="Magbanua Z."/>
            <person name="Pechanova O."/>
            <person name="Grover C."/>
            <person name="Miller E."/>
            <person name="Thrash A."/>
            <person name="Ezzel L."/>
            <person name="Alam S."/>
            <person name="Benzie J."/>
            <person name="Hamilton M."/>
            <person name="Karsi A."/>
            <person name="Lawrence M.L."/>
            <person name="Peterson D.G."/>
        </authorList>
    </citation>
    <scope>NUCLEOTIDE SEQUENCE [LARGE SCALE GENOMIC DNA]</scope>
    <source>
        <strain evidence="3">BAU-BD-2019</strain>
        <tissue evidence="2">Blood</tissue>
    </source>
</reference>
<dbReference type="InterPro" id="IPR007174">
    <property type="entry name" value="Las1"/>
</dbReference>
<dbReference type="Pfam" id="PF04031">
    <property type="entry name" value="Las1"/>
    <property type="match status" value="1"/>
</dbReference>
<evidence type="ECO:0000313" key="3">
    <source>
        <dbReference type="Proteomes" id="UP000830375"/>
    </source>
</evidence>
<feature type="compositionally biased region" description="Acidic residues" evidence="1">
    <location>
        <begin position="340"/>
        <end position="349"/>
    </location>
</feature>
<evidence type="ECO:0000256" key="1">
    <source>
        <dbReference type="SAM" id="MobiDB-lite"/>
    </source>
</evidence>
<keyword evidence="3" id="KW-1185">Reference proteome</keyword>
<dbReference type="PANTHER" id="PTHR15002:SF0">
    <property type="entry name" value="RIBOSOMAL BIOGENESIS PROTEIN LAS1L"/>
    <property type="match status" value="1"/>
</dbReference>
<dbReference type="EMBL" id="JACTAM010000005">
    <property type="protein sequence ID" value="KAI2664838.1"/>
    <property type="molecule type" value="Genomic_DNA"/>
</dbReference>
<accession>A0ABQ8MPR4</accession>